<evidence type="ECO:0000256" key="2">
    <source>
        <dbReference type="ARBA" id="ARBA00023002"/>
    </source>
</evidence>
<evidence type="ECO:0000313" key="3">
    <source>
        <dbReference type="EMBL" id="SNT53405.1"/>
    </source>
</evidence>
<dbReference type="FunFam" id="3.40.50.720:FF:000084">
    <property type="entry name" value="Short-chain dehydrogenase reductase"/>
    <property type="match status" value="1"/>
</dbReference>
<reference evidence="3 4" key="1">
    <citation type="submission" date="2017-06" db="EMBL/GenBank/DDBJ databases">
        <authorList>
            <person name="Kim H.J."/>
            <person name="Triplett B.A."/>
        </authorList>
    </citation>
    <scope>NUCLEOTIDE SEQUENCE [LARGE SCALE GENOMIC DNA]</scope>
    <source>
        <strain evidence="3 4">DSM 44715</strain>
    </source>
</reference>
<proteinExistence type="inferred from homology"/>
<evidence type="ECO:0000313" key="4">
    <source>
        <dbReference type="Proteomes" id="UP000198318"/>
    </source>
</evidence>
<dbReference type="OrthoDB" id="3566316at2"/>
<dbReference type="PRINTS" id="PR00080">
    <property type="entry name" value="SDRFAMILY"/>
</dbReference>
<dbReference type="InterPro" id="IPR002347">
    <property type="entry name" value="SDR_fam"/>
</dbReference>
<dbReference type="RefSeq" id="WP_089329718.1">
    <property type="nucleotide sequence ID" value="NZ_FZOR01000040.1"/>
</dbReference>
<dbReference type="PROSITE" id="PS00061">
    <property type="entry name" value="ADH_SHORT"/>
    <property type="match status" value="1"/>
</dbReference>
<dbReference type="InterPro" id="IPR036291">
    <property type="entry name" value="NAD(P)-bd_dom_sf"/>
</dbReference>
<dbReference type="Proteomes" id="UP000198318">
    <property type="component" value="Unassembled WGS sequence"/>
</dbReference>
<dbReference type="PANTHER" id="PTHR43639:SF1">
    <property type="entry name" value="SHORT-CHAIN DEHYDROGENASE_REDUCTASE FAMILY PROTEIN"/>
    <property type="match status" value="1"/>
</dbReference>
<dbReference type="EMBL" id="FZOR01000040">
    <property type="protein sequence ID" value="SNT53405.1"/>
    <property type="molecule type" value="Genomic_DNA"/>
</dbReference>
<dbReference type="Gene3D" id="3.40.50.720">
    <property type="entry name" value="NAD(P)-binding Rossmann-like Domain"/>
    <property type="match status" value="1"/>
</dbReference>
<dbReference type="AlphaFoldDB" id="A0A239NEW3"/>
<dbReference type="NCBIfam" id="NF005559">
    <property type="entry name" value="PRK07231.1"/>
    <property type="match status" value="1"/>
</dbReference>
<comment type="similarity">
    <text evidence="1">Belongs to the short-chain dehydrogenases/reductases (SDR) family.</text>
</comment>
<dbReference type="SUPFAM" id="SSF51735">
    <property type="entry name" value="NAD(P)-binding Rossmann-fold domains"/>
    <property type="match status" value="1"/>
</dbReference>
<organism evidence="3 4">
    <name type="scientific">Actinomadura meyerae</name>
    <dbReference type="NCBI Taxonomy" id="240840"/>
    <lineage>
        <taxon>Bacteria</taxon>
        <taxon>Bacillati</taxon>
        <taxon>Actinomycetota</taxon>
        <taxon>Actinomycetes</taxon>
        <taxon>Streptosporangiales</taxon>
        <taxon>Thermomonosporaceae</taxon>
        <taxon>Actinomadura</taxon>
    </lineage>
</organism>
<dbReference type="Pfam" id="PF13561">
    <property type="entry name" value="adh_short_C2"/>
    <property type="match status" value="1"/>
</dbReference>
<dbReference type="PANTHER" id="PTHR43639">
    <property type="entry name" value="OXIDOREDUCTASE, SHORT-CHAIN DEHYDROGENASE/REDUCTASE FAMILY (AFU_ORTHOLOGUE AFUA_5G02870)"/>
    <property type="match status" value="1"/>
</dbReference>
<dbReference type="GO" id="GO:0016491">
    <property type="term" value="F:oxidoreductase activity"/>
    <property type="evidence" value="ECO:0007669"/>
    <property type="project" value="UniProtKB-KW"/>
</dbReference>
<protein>
    <submittedName>
        <fullName evidence="3">3-oxoacyl-[acyl-carrier protein] reductase</fullName>
    </submittedName>
</protein>
<evidence type="ECO:0000256" key="1">
    <source>
        <dbReference type="ARBA" id="ARBA00006484"/>
    </source>
</evidence>
<dbReference type="InterPro" id="IPR020904">
    <property type="entry name" value="Sc_DH/Rdtase_CS"/>
</dbReference>
<accession>A0A239NEW3</accession>
<gene>
    <name evidence="3" type="ORF">SAMN05443665_104026</name>
</gene>
<name>A0A239NEW3_9ACTN</name>
<keyword evidence="4" id="KW-1185">Reference proteome</keyword>
<dbReference type="PRINTS" id="PR00081">
    <property type="entry name" value="GDHRDH"/>
</dbReference>
<keyword evidence="2" id="KW-0560">Oxidoreductase</keyword>
<sequence length="256" mass="26112">MTNPSSVNPAAFEGKNVIVTGAASGFGTAIAEQFAAGGANVVVADINAEGAAAVAGRLPRALPFTVDVAEPDQIKALIDFTVAEFGSIDVLANNAGAPHRICHALDIDIETWDRQFAINARSVFAATKYAVPHMPDGGVIVNTASISAIRPRPGRLAYNASKGAVETLTRALATELAPRIRVNAVNPVASPTGFVKLATGAAEMTPEDEAAIVAGIPMGRQAVPADVAAAVTFLASPAAEFLTGVCLDVDGGRSIQ</sequence>